<name>A0A7S3GV51_9STRA</name>
<evidence type="ECO:0008006" key="3">
    <source>
        <dbReference type="Google" id="ProtNLM"/>
    </source>
</evidence>
<dbReference type="InterPro" id="IPR051291">
    <property type="entry name" value="CIMAP"/>
</dbReference>
<organism evidence="2">
    <name type="scientific">Spumella elongata</name>
    <dbReference type="NCBI Taxonomy" id="89044"/>
    <lineage>
        <taxon>Eukaryota</taxon>
        <taxon>Sar</taxon>
        <taxon>Stramenopiles</taxon>
        <taxon>Ochrophyta</taxon>
        <taxon>Chrysophyceae</taxon>
        <taxon>Chromulinales</taxon>
        <taxon>Chromulinaceae</taxon>
        <taxon>Spumella</taxon>
    </lineage>
</organism>
<dbReference type="PANTHER" id="PTHR21580">
    <property type="entry name" value="SHIPPO-1-RELATED"/>
    <property type="match status" value="1"/>
</dbReference>
<accession>A0A7S3GV51</accession>
<gene>
    <name evidence="2" type="ORF">SELO1098_LOCUS6237</name>
</gene>
<evidence type="ECO:0000256" key="1">
    <source>
        <dbReference type="SAM" id="MobiDB-lite"/>
    </source>
</evidence>
<dbReference type="InterPro" id="IPR010736">
    <property type="entry name" value="SHIPPO-rpt"/>
</dbReference>
<feature type="region of interest" description="Disordered" evidence="1">
    <location>
        <begin position="512"/>
        <end position="539"/>
    </location>
</feature>
<reference evidence="2" key="1">
    <citation type="submission" date="2021-01" db="EMBL/GenBank/DDBJ databases">
        <authorList>
            <person name="Corre E."/>
            <person name="Pelletier E."/>
            <person name="Niang G."/>
            <person name="Scheremetjew M."/>
            <person name="Finn R."/>
            <person name="Kale V."/>
            <person name="Holt S."/>
            <person name="Cochrane G."/>
            <person name="Meng A."/>
            <person name="Brown T."/>
            <person name="Cohen L."/>
        </authorList>
    </citation>
    <scope>NUCLEOTIDE SEQUENCE</scope>
    <source>
        <strain evidence="2">CCAP 955/1</strain>
    </source>
</reference>
<dbReference type="EMBL" id="HBIC01012541">
    <property type="protein sequence ID" value="CAE0277407.1"/>
    <property type="molecule type" value="Transcribed_RNA"/>
</dbReference>
<dbReference type="AlphaFoldDB" id="A0A7S3GV51"/>
<sequence>MATQFISRVEREGPQQDYNEVGPGQYRLPSTLRNNLPGFAPFSSNTKRMVYTQDEENPAPGSYDVSQDINKKTFGTGTLHSKTKRFDENSVSKSRNGRMPGPGDYVLPGSFESKKVGGHSRPVTINDALLNSLGGPSSAAGAPSIPTKFQSYGYETDKTGKLTLQEPLYPVYSGKGRDAVGPCEYDPKVDTKFRSAPKANFGKGSERNALDKMTAKMTEAPGPGYYNYHSDFDMPETAGNNSYADTNFLMQLNAARKRQSAVFESRTGRDALMQEIKRKDGPGPGHYNVATKLKVEEGKPEKLQNFSSSGARFQDPMPRSLRLTTAPGAYSPVTSDFDQLRLRILKQKKMAARSGWAQNIAFTSTEGRFTQTAGAVDGPPANAYYPKMGIADNLPKPNVRGGGFGARETRFKQNKGNYEPIRDPYRLATTALNNELAQFMPPQPAHPHRRFTRGETSPERGNNKPKFTSNFAPSLEERMRPVKTPPGPPPGAYDVQPKWNKIGTHVMAPELGHKKKAERTPGPGQYNVSSRLGSDWRNPKNVMLSTSAREVWQKPNRVPGPGEYDVVPVEGSMLRPSHNVLLSDNY</sequence>
<feature type="compositionally biased region" description="Basic and acidic residues" evidence="1">
    <location>
        <begin position="452"/>
        <end position="462"/>
    </location>
</feature>
<evidence type="ECO:0000313" key="2">
    <source>
        <dbReference type="EMBL" id="CAE0277407.1"/>
    </source>
</evidence>
<dbReference type="PANTHER" id="PTHR21580:SF28">
    <property type="entry name" value="BOREALIN N-TERMINAL DOMAIN-CONTAINING PROTEIN-RELATED"/>
    <property type="match status" value="1"/>
</dbReference>
<feature type="region of interest" description="Disordered" evidence="1">
    <location>
        <begin position="1"/>
        <end position="26"/>
    </location>
</feature>
<dbReference type="Pfam" id="PF07004">
    <property type="entry name" value="SHIPPO-rpt"/>
    <property type="match status" value="4"/>
</dbReference>
<protein>
    <recommendedName>
        <fullName evidence="3">Sperm-tail PG-rich repeat-containing protein 2</fullName>
    </recommendedName>
</protein>
<feature type="region of interest" description="Disordered" evidence="1">
    <location>
        <begin position="440"/>
        <end position="474"/>
    </location>
</feature>
<proteinExistence type="predicted"/>